<dbReference type="InterPro" id="IPR027589">
    <property type="entry name" value="Choice_anch_B"/>
</dbReference>
<dbReference type="PANTHER" id="PTHR38787:SF3">
    <property type="entry name" value="REGULATORY P DOMAIN-CONTAINING PROTEIN"/>
    <property type="match status" value="1"/>
</dbReference>
<dbReference type="Proteomes" id="UP000321907">
    <property type="component" value="Unassembled WGS sequence"/>
</dbReference>
<keyword evidence="4" id="KW-1185">Reference proteome</keyword>
<keyword evidence="1" id="KW-0732">Signal</keyword>
<dbReference type="InterPro" id="IPR008969">
    <property type="entry name" value="CarboxyPept-like_regulatory"/>
</dbReference>
<gene>
    <name evidence="3" type="ORF">FUA23_11785</name>
</gene>
<dbReference type="GO" id="GO:0005576">
    <property type="term" value="C:extracellular region"/>
    <property type="evidence" value="ECO:0007669"/>
    <property type="project" value="TreeGrafter"/>
</dbReference>
<dbReference type="NCBIfam" id="TIGR04312">
    <property type="entry name" value="choice_anch_B"/>
    <property type="match status" value="1"/>
</dbReference>
<name>A0A5C7FUQ2_9BACT</name>
<evidence type="ECO:0000259" key="2">
    <source>
        <dbReference type="Pfam" id="PF18962"/>
    </source>
</evidence>
<evidence type="ECO:0000313" key="4">
    <source>
        <dbReference type="Proteomes" id="UP000321907"/>
    </source>
</evidence>
<accession>A0A5C7FUQ2</accession>
<dbReference type="AlphaFoldDB" id="A0A5C7FUQ2"/>
<proteinExistence type="predicted"/>
<dbReference type="SUPFAM" id="SSF49464">
    <property type="entry name" value="Carboxypeptidase regulatory domain-like"/>
    <property type="match status" value="1"/>
</dbReference>
<dbReference type="NCBIfam" id="TIGR04183">
    <property type="entry name" value="Por_Secre_tail"/>
    <property type="match status" value="1"/>
</dbReference>
<evidence type="ECO:0000313" key="3">
    <source>
        <dbReference type="EMBL" id="TXF89185.1"/>
    </source>
</evidence>
<dbReference type="RefSeq" id="WP_147930947.1">
    <property type="nucleotide sequence ID" value="NZ_VOXD01000016.1"/>
</dbReference>
<sequence length="884" mass="93333">MNRFLTTLLFISFLCTCVSAQVGFNTTLRDQIDYSPPGMTQTANDLNDVWGYVAPDGTEYALVGLRNRISIVSLADPDNIVEVASVAGATSIWRDIKTYGDHAYVVADQGADGILSIDLSNLPASVSSVNYNTANTSGADLTRAHNIYIDEPNGLAYIAGANVNSGGMVIYDVATTPGVPAFVAFAPAVYAHDVYVQDDVMYASEINGGELTLYDVSNPQNITEIGATNTPFNFTHNAWADASGNYVFTTDERANAPVAAYDISDLNDIMLIDEFRPARSLGSGMIPHNVHVQDDYLVISSYTDGIEVVDASIPDNLVEVAYFDHWTGSDGGFNGSWGAYPFLPSGLILSTDISNGLFVIEADYQRAARLRGVVTDADNGSNLNGVNITIASAQNVAAGSDALGRYKTGIGSTGTFTVTYSLAGYNSESFELSFAPGTELIQDVQLTRKVQVAVTGNVTSTEDGGTVAGAEVRMTGEDGTTEDVSDGAGLVDFGLLFTGQYETFAGAWGFRDVGQSVSVTGNEALSFQLEPGYHDGFAVDQGWTVSGDATTGAWERGVPVGTSFGGVPANPGVDAEGDVGNLAYVTGNGGGGAGSDDIDGGNTVLTSPVFDPADISNQDILLTYDYWFFNDGGSTDPDDQMTVAITNGIATEVIRTYDNSTAVSAAWTTDNFAFSDLGIALTDKMRIIFNIGDTGNGHLVEGGLDNFSLTALARLPVTLSSFTATAVAKQTARLEWVTEEEDNASHFAVQRSADGINFATIGEVVAVGESSVSQTYSFVDADAAVGANFYRLEQVDRDGSSTLSEVRLVSFAGSEELVVYPNPVQDQLWILGADAGAVEVYESSGRLVRRFPAAEGQETINLADLAPGVYLVSVNGKSTRVVKR</sequence>
<dbReference type="InterPro" id="IPR026444">
    <property type="entry name" value="Secre_tail"/>
</dbReference>
<evidence type="ECO:0000256" key="1">
    <source>
        <dbReference type="SAM" id="SignalP"/>
    </source>
</evidence>
<dbReference type="EMBL" id="VOXD01000016">
    <property type="protein sequence ID" value="TXF89185.1"/>
    <property type="molecule type" value="Genomic_DNA"/>
</dbReference>
<dbReference type="Gene3D" id="2.60.40.1120">
    <property type="entry name" value="Carboxypeptidase-like, regulatory domain"/>
    <property type="match status" value="2"/>
</dbReference>
<dbReference type="OrthoDB" id="9815940at2"/>
<dbReference type="PANTHER" id="PTHR38787">
    <property type="entry name" value="REGULATORY P DOMAIN-CONTAINING PROTEIN"/>
    <property type="match status" value="1"/>
</dbReference>
<feature type="domain" description="Secretion system C-terminal sorting" evidence="2">
    <location>
        <begin position="819"/>
        <end position="883"/>
    </location>
</feature>
<protein>
    <submittedName>
        <fullName evidence="3">Choice-of-anchor B family protein</fullName>
    </submittedName>
</protein>
<reference evidence="3 4" key="1">
    <citation type="submission" date="2019-08" db="EMBL/GenBank/DDBJ databases">
        <title>Lewinella sp. strain SSH13 Genome sequencing and assembly.</title>
        <authorList>
            <person name="Kim I."/>
        </authorList>
    </citation>
    <scope>NUCLEOTIDE SEQUENCE [LARGE SCALE GENOMIC DNA]</scope>
    <source>
        <strain evidence="3 4">SSH13</strain>
    </source>
</reference>
<comment type="caution">
    <text evidence="3">The sequence shown here is derived from an EMBL/GenBank/DDBJ whole genome shotgun (WGS) entry which is preliminary data.</text>
</comment>
<feature type="signal peptide" evidence="1">
    <location>
        <begin position="1"/>
        <end position="20"/>
    </location>
</feature>
<organism evidence="3 4">
    <name type="scientific">Neolewinella aurantiaca</name>
    <dbReference type="NCBI Taxonomy" id="2602767"/>
    <lineage>
        <taxon>Bacteria</taxon>
        <taxon>Pseudomonadati</taxon>
        <taxon>Bacteroidota</taxon>
        <taxon>Saprospiria</taxon>
        <taxon>Saprospirales</taxon>
        <taxon>Lewinellaceae</taxon>
        <taxon>Neolewinella</taxon>
    </lineage>
</organism>
<dbReference type="SUPFAM" id="SSF63825">
    <property type="entry name" value="YWTD domain"/>
    <property type="match status" value="1"/>
</dbReference>
<feature type="chain" id="PRO_5022704042" evidence="1">
    <location>
        <begin position="21"/>
        <end position="884"/>
    </location>
</feature>
<dbReference type="Pfam" id="PF18962">
    <property type="entry name" value="Por_Secre_tail"/>
    <property type="match status" value="1"/>
</dbReference>